<feature type="compositionally biased region" description="Pro residues" evidence="1">
    <location>
        <begin position="57"/>
        <end position="70"/>
    </location>
</feature>
<evidence type="ECO:0008006" key="4">
    <source>
        <dbReference type="Google" id="ProtNLM"/>
    </source>
</evidence>
<evidence type="ECO:0000256" key="1">
    <source>
        <dbReference type="SAM" id="MobiDB-lite"/>
    </source>
</evidence>
<dbReference type="HOGENOM" id="CLU_2229855_0_0_1"/>
<sequence length="106" mass="11972">MPQNCCTLCSDKIDDFFEFREMCYATNAQTRKLLGLRELKPKPETKSEIIVPVKADTPPPPPSPSPPSPIPVITTRKRKNQQNLVVEKEEVVVPTKQSKKDLKIAK</sequence>
<protein>
    <recommendedName>
        <fullName evidence="4">ZAD domain-containing protein</fullName>
    </recommendedName>
</protein>
<name>T1GGY9_MEGSC</name>
<reference evidence="2" key="2">
    <citation type="submission" date="2015-06" db="UniProtKB">
        <authorList>
            <consortium name="EnsemblMetazoa"/>
        </authorList>
    </citation>
    <scope>IDENTIFICATION</scope>
</reference>
<evidence type="ECO:0000313" key="2">
    <source>
        <dbReference type="EnsemblMetazoa" id="MESCA002670-PA"/>
    </source>
</evidence>
<keyword evidence="3" id="KW-1185">Reference proteome</keyword>
<accession>T1GGY9</accession>
<dbReference type="EnsemblMetazoa" id="MESCA002670-RA">
    <property type="protein sequence ID" value="MESCA002670-PA"/>
    <property type="gene ID" value="MESCA002670"/>
</dbReference>
<reference evidence="3" key="1">
    <citation type="submission" date="2013-02" db="EMBL/GenBank/DDBJ databases">
        <authorList>
            <person name="Hughes D."/>
        </authorList>
    </citation>
    <scope>NUCLEOTIDE SEQUENCE</scope>
    <source>
        <strain>Durham</strain>
        <strain evidence="3">NC isolate 2 -- Noor lab</strain>
    </source>
</reference>
<dbReference type="STRING" id="36166.T1GGY9"/>
<evidence type="ECO:0000313" key="3">
    <source>
        <dbReference type="Proteomes" id="UP000015102"/>
    </source>
</evidence>
<dbReference type="EMBL" id="CAQQ02139655">
    <property type="status" value="NOT_ANNOTATED_CDS"/>
    <property type="molecule type" value="Genomic_DNA"/>
</dbReference>
<proteinExistence type="predicted"/>
<dbReference type="Proteomes" id="UP000015102">
    <property type="component" value="Unassembled WGS sequence"/>
</dbReference>
<dbReference type="AlphaFoldDB" id="T1GGY9"/>
<organism evidence="2 3">
    <name type="scientific">Megaselia scalaris</name>
    <name type="common">Humpbacked fly</name>
    <name type="synonym">Phora scalaris</name>
    <dbReference type="NCBI Taxonomy" id="36166"/>
    <lineage>
        <taxon>Eukaryota</taxon>
        <taxon>Metazoa</taxon>
        <taxon>Ecdysozoa</taxon>
        <taxon>Arthropoda</taxon>
        <taxon>Hexapoda</taxon>
        <taxon>Insecta</taxon>
        <taxon>Pterygota</taxon>
        <taxon>Neoptera</taxon>
        <taxon>Endopterygota</taxon>
        <taxon>Diptera</taxon>
        <taxon>Brachycera</taxon>
        <taxon>Muscomorpha</taxon>
        <taxon>Platypezoidea</taxon>
        <taxon>Phoridae</taxon>
        <taxon>Megaseliini</taxon>
        <taxon>Megaselia</taxon>
    </lineage>
</organism>
<feature type="region of interest" description="Disordered" evidence="1">
    <location>
        <begin position="45"/>
        <end position="81"/>
    </location>
</feature>